<proteinExistence type="predicted"/>
<evidence type="ECO:0000313" key="1">
    <source>
        <dbReference type="EMBL" id="TKG64256.1"/>
    </source>
</evidence>
<dbReference type="Pfam" id="PF13822">
    <property type="entry name" value="ACC_epsilon"/>
    <property type="match status" value="1"/>
</dbReference>
<evidence type="ECO:0000313" key="2">
    <source>
        <dbReference type="Proteomes" id="UP000309992"/>
    </source>
</evidence>
<dbReference type="Proteomes" id="UP000309992">
    <property type="component" value="Unassembled WGS sequence"/>
</dbReference>
<sequence>MSAEETTEEPRRPLLRVVRGNPDDAELAALTAVLAGLASASTEPSEPPARSRWADPAALVRAPLRPGQGAWRASALPR</sequence>
<dbReference type="EMBL" id="SWMS01000021">
    <property type="protein sequence ID" value="TKG64256.1"/>
    <property type="molecule type" value="Genomic_DNA"/>
</dbReference>
<comment type="caution">
    <text evidence="1">The sequence shown here is derived from an EMBL/GenBank/DDBJ whole genome shotgun (WGS) entry which is preliminary data.</text>
</comment>
<reference evidence="1 2" key="1">
    <citation type="journal article" date="2015" name="Antonie Van Leeuwenhoek">
        <title>Prauserella endophytica sp. nov., an endophytic actinobacterium isolated from Tamarix taklamakanensis.</title>
        <authorList>
            <person name="Liu J.M."/>
            <person name="Habden X."/>
            <person name="Guo L."/>
            <person name="Tuo L."/>
            <person name="Jiang Z.K."/>
            <person name="Liu S.W."/>
            <person name="Liu X.F."/>
            <person name="Chen L."/>
            <person name="Li R.F."/>
            <person name="Zhang Y.Q."/>
            <person name="Sun C.H."/>
        </authorList>
    </citation>
    <scope>NUCLEOTIDE SEQUENCE [LARGE SCALE GENOMIC DNA]</scope>
    <source>
        <strain evidence="1 2">CGMCC 4.7182</strain>
    </source>
</reference>
<protein>
    <submittedName>
        <fullName evidence="1">Acyl-CoA carboxylase subunit epsilon</fullName>
    </submittedName>
</protein>
<keyword evidence="2" id="KW-1185">Reference proteome</keyword>
<dbReference type="RefSeq" id="WP_113642938.1">
    <property type="nucleotide sequence ID" value="NZ_SWMS01000021.1"/>
</dbReference>
<accession>A0ABY2RX51</accession>
<name>A0ABY2RX51_9PSEU</name>
<organism evidence="1 2">
    <name type="scientific">Prauserella endophytica</name>
    <dbReference type="NCBI Taxonomy" id="1592324"/>
    <lineage>
        <taxon>Bacteria</taxon>
        <taxon>Bacillati</taxon>
        <taxon>Actinomycetota</taxon>
        <taxon>Actinomycetes</taxon>
        <taxon>Pseudonocardiales</taxon>
        <taxon>Pseudonocardiaceae</taxon>
        <taxon>Prauserella</taxon>
        <taxon>Prauserella coralliicola group</taxon>
    </lineage>
</organism>
<dbReference type="InterPro" id="IPR032716">
    <property type="entry name" value="ACC_epsilon"/>
</dbReference>
<gene>
    <name evidence="1" type="ORF">FCN18_29020</name>
</gene>